<comment type="caution">
    <text evidence="2">The sequence shown here is derived from an EMBL/GenBank/DDBJ whole genome shotgun (WGS) entry which is preliminary data.</text>
</comment>
<gene>
    <name evidence="2" type="ORF">GGQ91_001048</name>
</gene>
<dbReference type="GeneID" id="96602791"/>
<evidence type="ECO:0000313" key="3">
    <source>
        <dbReference type="Proteomes" id="UP000565455"/>
    </source>
</evidence>
<feature type="compositionally biased region" description="Basic and acidic residues" evidence="1">
    <location>
        <begin position="60"/>
        <end position="71"/>
    </location>
</feature>
<reference evidence="2 3" key="1">
    <citation type="submission" date="2020-08" db="EMBL/GenBank/DDBJ databases">
        <title>Genomic Encyclopedia of Type Strains, Phase IV (KMG-IV): sequencing the most valuable type-strain genomes for metagenomic binning, comparative biology and taxonomic classification.</title>
        <authorList>
            <person name="Goeker M."/>
        </authorList>
    </citation>
    <scope>NUCLEOTIDE SEQUENCE [LARGE SCALE GENOMIC DNA]</scope>
    <source>
        <strain evidence="2 3">DSM 5686</strain>
    </source>
</reference>
<evidence type="ECO:0000313" key="2">
    <source>
        <dbReference type="EMBL" id="MBA9061671.1"/>
    </source>
</evidence>
<dbReference type="Proteomes" id="UP000565455">
    <property type="component" value="Unassembled WGS sequence"/>
</dbReference>
<dbReference type="RefSeq" id="WP_182591516.1">
    <property type="nucleotide sequence ID" value="NZ_JACJIM010000002.1"/>
</dbReference>
<keyword evidence="3" id="KW-1185">Reference proteome</keyword>
<evidence type="ECO:0000256" key="1">
    <source>
        <dbReference type="SAM" id="MobiDB-lite"/>
    </source>
</evidence>
<dbReference type="EMBL" id="JACJIM010000002">
    <property type="protein sequence ID" value="MBA9061671.1"/>
    <property type="molecule type" value="Genomic_DNA"/>
</dbReference>
<protein>
    <submittedName>
        <fullName evidence="2">Uncharacterized protein</fullName>
    </submittedName>
</protein>
<organism evidence="2 3">
    <name type="scientific">Methylobacterium fujisawaense</name>
    <dbReference type="NCBI Taxonomy" id="107400"/>
    <lineage>
        <taxon>Bacteria</taxon>
        <taxon>Pseudomonadati</taxon>
        <taxon>Pseudomonadota</taxon>
        <taxon>Alphaproteobacteria</taxon>
        <taxon>Hyphomicrobiales</taxon>
        <taxon>Methylobacteriaceae</taxon>
        <taxon>Methylobacterium</taxon>
    </lineage>
</organism>
<sequence length="85" mass="9002">MAQLIETAEQHVALHLGTLTAQNFALACALERRDRLLAEAQARIDALEAELAASKPSAIDPKESVERRPRSADAGSAPTDAGRAP</sequence>
<accession>A0ABR6D6I2</accession>
<name>A0ABR6D6I2_9HYPH</name>
<proteinExistence type="predicted"/>
<feature type="region of interest" description="Disordered" evidence="1">
    <location>
        <begin position="50"/>
        <end position="85"/>
    </location>
</feature>